<keyword evidence="2 5" id="KW-0808">Transferase</keyword>
<accession>A0A1S6HK95</accession>
<protein>
    <recommendedName>
        <fullName evidence="1">aminodeoxychorismate synthase</fullName>
        <ecNumber evidence="1">2.6.1.85</ecNumber>
    </recommendedName>
</protein>
<dbReference type="PANTHER" id="PTHR11236">
    <property type="entry name" value="AMINOBENZOATE/ANTHRANILATE SYNTHASE"/>
    <property type="match status" value="1"/>
</dbReference>
<reference evidence="5 6" key="1">
    <citation type="submission" date="2016-03" db="EMBL/GenBank/DDBJ databases">
        <title>Complete genome sequence of Shewanella psychrophila WP2, a deep sea bacterium isolated from west Pacific sediment.</title>
        <authorList>
            <person name="Xu G."/>
            <person name="Jian H."/>
        </authorList>
    </citation>
    <scope>NUCLEOTIDE SEQUENCE [LARGE SCALE GENOMIC DNA]</scope>
    <source>
        <strain evidence="5 6">WP2</strain>
    </source>
</reference>
<proteinExistence type="predicted"/>
<dbReference type="SUPFAM" id="SSF56322">
    <property type="entry name" value="ADC synthase"/>
    <property type="match status" value="1"/>
</dbReference>
<dbReference type="EMBL" id="CP014782">
    <property type="protein sequence ID" value="AQS35951.1"/>
    <property type="molecule type" value="Genomic_DNA"/>
</dbReference>
<dbReference type="OrthoDB" id="9803598at2"/>
<dbReference type="AlphaFoldDB" id="A0A1S6HK95"/>
<sequence>MSFSALQDVSILRLDWKCTTTELFSFLSDIPWAIFLDSASTDHCDSHFDIICLDPIATLVTEGDSTEISRYRDHCLTSASISLLNPFDLIKQELAHYFPLQKSSEFPFSGGAMGSFNYDLGRKIEKIPEIAADDIELPTMNIGLYLWALIFDHKEQAWSLVHYGNEEAAQTSLAWIQAKLEIIPNKPSFTLLSDWQPQLTKADYEAKFNAIQEYIQSGDCYQINLTQRFSAKYQGNEWQAYLKLRESNKAPFSAFIRLSQCALLSISPERFIQLRGEDIQTKPIKGTSPRYHTAAQDQKSATQLRHSAKDRAENLMIVDLLRNDLGKVAKPGSVSVPHLFEIESFPAVHHLVSTVTAQLDATYDATDLLKACFPGGSITGAPKIRAMEIIEELEPSRRSIYCGSIGYISQDGQMDTSITIRTLVAIDGIIYCWAGGGIVDDSTAESEYKETYDKVSKILPVLQG</sequence>
<dbReference type="EC" id="2.6.1.85" evidence="1"/>
<dbReference type="Pfam" id="PF00425">
    <property type="entry name" value="Chorismate_bind"/>
    <property type="match status" value="1"/>
</dbReference>
<feature type="domain" description="Anthranilate synthase component I N-terminal" evidence="4">
    <location>
        <begin position="18"/>
        <end position="158"/>
    </location>
</feature>
<dbReference type="InterPro" id="IPR015890">
    <property type="entry name" value="Chorismate_C"/>
</dbReference>
<dbReference type="PANTHER" id="PTHR11236:SF50">
    <property type="entry name" value="AMINODEOXYCHORISMATE SYNTHASE COMPONENT 1"/>
    <property type="match status" value="1"/>
</dbReference>
<keyword evidence="5" id="KW-0032">Aminotransferase</keyword>
<evidence type="ECO:0000313" key="5">
    <source>
        <dbReference type="EMBL" id="AQS35951.1"/>
    </source>
</evidence>
<evidence type="ECO:0000313" key="6">
    <source>
        <dbReference type="Proteomes" id="UP000189545"/>
    </source>
</evidence>
<dbReference type="Pfam" id="PF04715">
    <property type="entry name" value="Anth_synt_I_N"/>
    <property type="match status" value="1"/>
</dbReference>
<dbReference type="RefSeq" id="WP_077751297.1">
    <property type="nucleotide sequence ID" value="NZ_CP014782.1"/>
</dbReference>
<dbReference type="InterPro" id="IPR005801">
    <property type="entry name" value="ADC_synthase"/>
</dbReference>
<dbReference type="InterPro" id="IPR019999">
    <property type="entry name" value="Anth_synth_I-like"/>
</dbReference>
<evidence type="ECO:0000256" key="2">
    <source>
        <dbReference type="ARBA" id="ARBA00022679"/>
    </source>
</evidence>
<dbReference type="GO" id="GO:0000162">
    <property type="term" value="P:L-tryptophan biosynthetic process"/>
    <property type="evidence" value="ECO:0007669"/>
    <property type="project" value="TreeGrafter"/>
</dbReference>
<name>A0A1S6HK95_9GAMM</name>
<dbReference type="Gene3D" id="3.60.120.10">
    <property type="entry name" value="Anthranilate synthase"/>
    <property type="match status" value="1"/>
</dbReference>
<evidence type="ECO:0000259" key="3">
    <source>
        <dbReference type="Pfam" id="PF00425"/>
    </source>
</evidence>
<dbReference type="Proteomes" id="UP000189545">
    <property type="component" value="Chromosome"/>
</dbReference>
<evidence type="ECO:0000259" key="4">
    <source>
        <dbReference type="Pfam" id="PF04715"/>
    </source>
</evidence>
<dbReference type="PRINTS" id="PR00095">
    <property type="entry name" value="ANTSNTHASEI"/>
</dbReference>
<dbReference type="InterPro" id="IPR006805">
    <property type="entry name" value="Anth_synth_I_N"/>
</dbReference>
<dbReference type="GO" id="GO:0009396">
    <property type="term" value="P:folic acid-containing compound biosynthetic process"/>
    <property type="evidence" value="ECO:0007669"/>
    <property type="project" value="InterPro"/>
</dbReference>
<dbReference type="STRING" id="225848.Sps_00758"/>
<dbReference type="InterPro" id="IPR005802">
    <property type="entry name" value="ADC_synth_comp_1"/>
</dbReference>
<feature type="domain" description="Chorismate-utilising enzyme C-terminal" evidence="3">
    <location>
        <begin position="201"/>
        <end position="454"/>
    </location>
</feature>
<gene>
    <name evidence="5" type="ORF">Sps_00758</name>
</gene>
<keyword evidence="6" id="KW-1185">Reference proteome</keyword>
<organism evidence="5 6">
    <name type="scientific">Shewanella psychrophila</name>
    <dbReference type="NCBI Taxonomy" id="225848"/>
    <lineage>
        <taxon>Bacteria</taxon>
        <taxon>Pseudomonadati</taxon>
        <taxon>Pseudomonadota</taxon>
        <taxon>Gammaproteobacteria</taxon>
        <taxon>Alteromonadales</taxon>
        <taxon>Shewanellaceae</taxon>
        <taxon>Shewanella</taxon>
    </lineage>
</organism>
<dbReference type="GO" id="GO:0046820">
    <property type="term" value="F:4-amino-4-deoxychorismate synthase activity"/>
    <property type="evidence" value="ECO:0007669"/>
    <property type="project" value="UniProtKB-EC"/>
</dbReference>
<evidence type="ECO:0000256" key="1">
    <source>
        <dbReference type="ARBA" id="ARBA00013139"/>
    </source>
</evidence>
<dbReference type="NCBIfam" id="TIGR00553">
    <property type="entry name" value="pabB"/>
    <property type="match status" value="1"/>
</dbReference>
<dbReference type="KEGG" id="spsw:Sps_00758"/>